<evidence type="ECO:0000256" key="9">
    <source>
        <dbReference type="ARBA" id="ARBA00061531"/>
    </source>
</evidence>
<evidence type="ECO:0000256" key="13">
    <source>
        <dbReference type="HAMAP-Rule" id="MF_00203"/>
    </source>
</evidence>
<comment type="function">
    <text evidence="8 13">The UvrABC repair system catalyzes the recognition and processing of DNA lesions. UvrC both incises the 5' and 3' sides of the lesion. The N-terminal half is responsible for the 3' incision and the C-terminal half is responsible for the 5' incision.</text>
</comment>
<keyword evidence="5 13" id="KW-0267">Excision nuclease</keyword>
<dbReference type="Pfam" id="PF02151">
    <property type="entry name" value="UVR"/>
    <property type="match status" value="1"/>
</dbReference>
<evidence type="ECO:0000256" key="10">
    <source>
        <dbReference type="ARBA" id="ARBA00062841"/>
    </source>
</evidence>
<dbReference type="PROSITE" id="PS50165">
    <property type="entry name" value="UVRC"/>
    <property type="match status" value="1"/>
</dbReference>
<dbReference type="Gene3D" id="4.10.860.10">
    <property type="entry name" value="UVR domain"/>
    <property type="match status" value="1"/>
</dbReference>
<dbReference type="Proteomes" id="UP000198749">
    <property type="component" value="Unassembled WGS sequence"/>
</dbReference>
<evidence type="ECO:0000259" key="17">
    <source>
        <dbReference type="PROSITE" id="PS50165"/>
    </source>
</evidence>
<feature type="domain" description="GIY-YIG" evidence="16">
    <location>
        <begin position="65"/>
        <end position="143"/>
    </location>
</feature>
<keyword evidence="4 13" id="KW-0228">DNA excision</keyword>
<dbReference type="OrthoDB" id="9804933at2"/>
<evidence type="ECO:0000256" key="5">
    <source>
        <dbReference type="ARBA" id="ARBA00022881"/>
    </source>
</evidence>
<dbReference type="FunFam" id="3.30.420.340:FF:000001">
    <property type="entry name" value="UvrABC system protein C"/>
    <property type="match status" value="1"/>
</dbReference>
<keyword evidence="19" id="KW-1185">Reference proteome</keyword>
<dbReference type="InterPro" id="IPR035901">
    <property type="entry name" value="GIY-YIG_endonuc_sf"/>
</dbReference>
<keyword evidence="7 13" id="KW-0742">SOS response</keyword>
<dbReference type="InterPro" id="IPR036876">
    <property type="entry name" value="UVR_dom_sf"/>
</dbReference>
<dbReference type="InterPro" id="IPR047296">
    <property type="entry name" value="GIY-YIG_UvrC_Cho"/>
</dbReference>
<comment type="subcellular location">
    <subcellularLocation>
        <location evidence="1 13">Cytoplasm</location>
    </subcellularLocation>
</comment>
<dbReference type="GO" id="GO:0003677">
    <property type="term" value="F:DNA binding"/>
    <property type="evidence" value="ECO:0007669"/>
    <property type="project" value="UniProtKB-UniRule"/>
</dbReference>
<feature type="compositionally biased region" description="Low complexity" evidence="14">
    <location>
        <begin position="45"/>
        <end position="57"/>
    </location>
</feature>
<dbReference type="GO" id="GO:0005737">
    <property type="term" value="C:cytoplasm"/>
    <property type="evidence" value="ECO:0007669"/>
    <property type="project" value="UniProtKB-SubCell"/>
</dbReference>
<protein>
    <recommendedName>
        <fullName evidence="11 13">UvrABC system protein C</fullName>
        <shortName evidence="13">Protein UvrC</shortName>
    </recommendedName>
    <alternativeName>
        <fullName evidence="12 13">Excinuclease ABC subunit C</fullName>
    </alternativeName>
</protein>
<comment type="subunit">
    <text evidence="10 13">Interacts with UvrB in an incision complex.</text>
</comment>
<sequence length="657" mass="73160">MNEIPDNDTNRPDLNRAESDDSSSESTSDSVAVDDGDSLAELNKQDQQGGSSSFDSKSFLSRLTRRPGIYQMYNSNGEILYVGKAKNLKNRVSSYFRSTGLNIKTQALVSRIADIQVTVTNSETEALLLEQNLIKTNRPPYNILLRDDKSYPYIFVSTEQQYPAVRFHRGAKRQKGRYFGPFPSSGAVRDSLAIMQKVFRIRQCEESFFKNRSRPCLQYQIKRCSGPCVGIPTPEAYQADIRHAMMFLEGKNNTIMDELAEQMDQASQALNFEDAAIYRDQISSLQQVQEQQHVSGQSGDADVIGCAQQSGAVCMHMLFVRGGRIIGSKVYHPKFSIEETPQELLAAFIAQWYLASGREIPPLLITVDEAADREVLEAALSERSGRKVTLVHKVRSDKSGWQKLAQTNAEQNLKSHLASKQNIYNRYLALQDVLQLDTIPQRMECFDISHSSGEATVASCVVFDRNGPLKSDYRHFNIEGITGGDDYAAMHQALTRRYTRLKKGEGKLPDILLIDGGKGQVTQAVEVLAELQIDEVLIVGVAKGSDRKAGLETLIMGDSGAEVALRADSPALHLIQYIRDEAHRFAITGHRARRGKARRKSSLEGIPGVGPKRRRELLKHFGSVQSIETASIEEIGKVSTISRKIAEDIYATLHPDP</sequence>
<evidence type="ECO:0000256" key="7">
    <source>
        <dbReference type="ARBA" id="ARBA00023236"/>
    </source>
</evidence>
<feature type="domain" description="UVR" evidence="15">
    <location>
        <begin position="253"/>
        <end position="288"/>
    </location>
</feature>
<dbReference type="STRING" id="355243.SAMN03080615_02620"/>
<dbReference type="PROSITE" id="PS50164">
    <property type="entry name" value="GIY_YIG"/>
    <property type="match status" value="1"/>
</dbReference>
<dbReference type="Gene3D" id="1.10.150.20">
    <property type="entry name" value="5' to 3' exonuclease, C-terminal subdomain"/>
    <property type="match status" value="1"/>
</dbReference>
<dbReference type="FunFam" id="3.40.1440.10:FF:000001">
    <property type="entry name" value="UvrABC system protein C"/>
    <property type="match status" value="1"/>
</dbReference>
<evidence type="ECO:0000256" key="11">
    <source>
        <dbReference type="ARBA" id="ARBA00067419"/>
    </source>
</evidence>
<dbReference type="InterPro" id="IPR001943">
    <property type="entry name" value="UVR_dom"/>
</dbReference>
<organism evidence="18 19">
    <name type="scientific">Amphritea atlantica</name>
    <dbReference type="NCBI Taxonomy" id="355243"/>
    <lineage>
        <taxon>Bacteria</taxon>
        <taxon>Pseudomonadati</taxon>
        <taxon>Pseudomonadota</taxon>
        <taxon>Gammaproteobacteria</taxon>
        <taxon>Oceanospirillales</taxon>
        <taxon>Oceanospirillaceae</taxon>
        <taxon>Amphritea</taxon>
    </lineage>
</organism>
<proteinExistence type="inferred from homology"/>
<dbReference type="InterPro" id="IPR010994">
    <property type="entry name" value="RuvA_2-like"/>
</dbReference>
<dbReference type="Pfam" id="PF08459">
    <property type="entry name" value="UvrC_RNaseH_dom"/>
    <property type="match status" value="1"/>
</dbReference>
<dbReference type="SUPFAM" id="SSF46600">
    <property type="entry name" value="C-terminal UvrC-binding domain of UvrB"/>
    <property type="match status" value="1"/>
</dbReference>
<keyword evidence="2 13" id="KW-0963">Cytoplasm</keyword>
<evidence type="ECO:0000256" key="2">
    <source>
        <dbReference type="ARBA" id="ARBA00022490"/>
    </source>
</evidence>
<keyword evidence="6 13" id="KW-0234">DNA repair</keyword>
<dbReference type="FunFam" id="1.10.150.20:FF:000005">
    <property type="entry name" value="UvrABC system protein C"/>
    <property type="match status" value="1"/>
</dbReference>
<dbReference type="InterPro" id="IPR038476">
    <property type="entry name" value="UvrC_RNase_H_dom_sf"/>
</dbReference>
<dbReference type="GO" id="GO:0009381">
    <property type="term" value="F:excinuclease ABC activity"/>
    <property type="evidence" value="ECO:0007669"/>
    <property type="project" value="UniProtKB-UniRule"/>
</dbReference>
<dbReference type="GO" id="GO:0009380">
    <property type="term" value="C:excinuclease repair complex"/>
    <property type="evidence" value="ECO:0007669"/>
    <property type="project" value="InterPro"/>
</dbReference>
<evidence type="ECO:0000256" key="8">
    <source>
        <dbReference type="ARBA" id="ARBA00059452"/>
    </source>
</evidence>
<dbReference type="SMART" id="SM00278">
    <property type="entry name" value="HhH1"/>
    <property type="match status" value="2"/>
</dbReference>
<evidence type="ECO:0000256" key="4">
    <source>
        <dbReference type="ARBA" id="ARBA00022769"/>
    </source>
</evidence>
<dbReference type="NCBIfam" id="TIGR00194">
    <property type="entry name" value="uvrC"/>
    <property type="match status" value="1"/>
</dbReference>
<feature type="region of interest" description="Disordered" evidence="14">
    <location>
        <begin position="1"/>
        <end position="57"/>
    </location>
</feature>
<dbReference type="HAMAP" id="MF_00203">
    <property type="entry name" value="UvrC"/>
    <property type="match status" value="1"/>
</dbReference>
<evidence type="ECO:0000313" key="19">
    <source>
        <dbReference type="Proteomes" id="UP000198749"/>
    </source>
</evidence>
<dbReference type="Pfam" id="PF22920">
    <property type="entry name" value="UvrC_RNaseH"/>
    <property type="match status" value="1"/>
</dbReference>
<evidence type="ECO:0000259" key="16">
    <source>
        <dbReference type="PROSITE" id="PS50164"/>
    </source>
</evidence>
<dbReference type="Gene3D" id="3.40.1440.10">
    <property type="entry name" value="GIY-YIG endonuclease"/>
    <property type="match status" value="1"/>
</dbReference>
<dbReference type="NCBIfam" id="NF001824">
    <property type="entry name" value="PRK00558.1-5"/>
    <property type="match status" value="1"/>
</dbReference>
<dbReference type="SUPFAM" id="SSF47781">
    <property type="entry name" value="RuvA domain 2-like"/>
    <property type="match status" value="1"/>
</dbReference>
<dbReference type="InterPro" id="IPR000305">
    <property type="entry name" value="GIY-YIG_endonuc"/>
</dbReference>
<dbReference type="SMART" id="SM00465">
    <property type="entry name" value="GIYc"/>
    <property type="match status" value="1"/>
</dbReference>
<dbReference type="SUPFAM" id="SSF82771">
    <property type="entry name" value="GIY-YIG endonuclease"/>
    <property type="match status" value="1"/>
</dbReference>
<dbReference type="AlphaFoldDB" id="A0A1H9IKW3"/>
<keyword evidence="3 13" id="KW-0227">DNA damage</keyword>
<evidence type="ECO:0000259" key="15">
    <source>
        <dbReference type="PROSITE" id="PS50151"/>
    </source>
</evidence>
<gene>
    <name evidence="13" type="primary">uvrC</name>
    <name evidence="18" type="ORF">SAMN03080615_02620</name>
</gene>
<dbReference type="InterPro" id="IPR004791">
    <property type="entry name" value="UvrC"/>
</dbReference>
<evidence type="ECO:0000256" key="1">
    <source>
        <dbReference type="ARBA" id="ARBA00004496"/>
    </source>
</evidence>
<dbReference type="PROSITE" id="PS50151">
    <property type="entry name" value="UVR"/>
    <property type="match status" value="1"/>
</dbReference>
<dbReference type="InterPro" id="IPR001162">
    <property type="entry name" value="UvrC_RNase_H_dom"/>
</dbReference>
<dbReference type="InterPro" id="IPR003583">
    <property type="entry name" value="Hlx-hairpin-Hlx_DNA-bd_motif"/>
</dbReference>
<dbReference type="GO" id="GO:0006289">
    <property type="term" value="P:nucleotide-excision repair"/>
    <property type="evidence" value="ECO:0007669"/>
    <property type="project" value="UniProtKB-UniRule"/>
</dbReference>
<dbReference type="InterPro" id="IPR050066">
    <property type="entry name" value="UvrABC_protein_C"/>
</dbReference>
<dbReference type="RefSeq" id="WP_091358936.1">
    <property type="nucleotide sequence ID" value="NZ_AP025284.1"/>
</dbReference>
<dbReference type="Pfam" id="PF01541">
    <property type="entry name" value="GIY-YIG"/>
    <property type="match status" value="1"/>
</dbReference>
<dbReference type="PANTHER" id="PTHR30562:SF1">
    <property type="entry name" value="UVRABC SYSTEM PROTEIN C"/>
    <property type="match status" value="1"/>
</dbReference>
<accession>A0A1H9IKW3</accession>
<dbReference type="EMBL" id="FOGB01000007">
    <property type="protein sequence ID" value="SEQ75224.1"/>
    <property type="molecule type" value="Genomic_DNA"/>
</dbReference>
<evidence type="ECO:0000256" key="12">
    <source>
        <dbReference type="ARBA" id="ARBA00077138"/>
    </source>
</evidence>
<feature type="compositionally biased region" description="Basic and acidic residues" evidence="14">
    <location>
        <begin position="8"/>
        <end position="19"/>
    </location>
</feature>
<name>A0A1H9IKW3_9GAMM</name>
<feature type="domain" description="UvrC family homology region profile" evidence="17">
    <location>
        <begin position="303"/>
        <end position="528"/>
    </location>
</feature>
<dbReference type="Pfam" id="PF14520">
    <property type="entry name" value="HHH_5"/>
    <property type="match status" value="1"/>
</dbReference>
<evidence type="ECO:0000256" key="6">
    <source>
        <dbReference type="ARBA" id="ARBA00023204"/>
    </source>
</evidence>
<dbReference type="PANTHER" id="PTHR30562">
    <property type="entry name" value="UVRC/OXIDOREDUCTASE"/>
    <property type="match status" value="1"/>
</dbReference>
<dbReference type="CDD" id="cd10434">
    <property type="entry name" value="GIY-YIG_UvrC_Cho"/>
    <property type="match status" value="1"/>
</dbReference>
<evidence type="ECO:0000256" key="3">
    <source>
        <dbReference type="ARBA" id="ARBA00022763"/>
    </source>
</evidence>
<comment type="similarity">
    <text evidence="9 13">Belongs to the UvrC family.</text>
</comment>
<evidence type="ECO:0000313" key="18">
    <source>
        <dbReference type="EMBL" id="SEQ75224.1"/>
    </source>
</evidence>
<evidence type="ECO:0000256" key="14">
    <source>
        <dbReference type="SAM" id="MobiDB-lite"/>
    </source>
</evidence>
<dbReference type="Gene3D" id="3.30.420.340">
    <property type="entry name" value="UvrC, RNAse H endonuclease domain"/>
    <property type="match status" value="1"/>
</dbReference>
<reference evidence="19" key="1">
    <citation type="submission" date="2016-10" db="EMBL/GenBank/DDBJ databases">
        <authorList>
            <person name="Varghese N."/>
            <person name="Submissions S."/>
        </authorList>
    </citation>
    <scope>NUCLEOTIDE SEQUENCE [LARGE SCALE GENOMIC DNA]</scope>
    <source>
        <strain evidence="19">DSM 18887</strain>
    </source>
</reference>
<dbReference type="GO" id="GO:0009432">
    <property type="term" value="P:SOS response"/>
    <property type="evidence" value="ECO:0007669"/>
    <property type="project" value="UniProtKB-UniRule"/>
</dbReference>